<reference evidence="2" key="1">
    <citation type="submission" date="2017-02" db="EMBL/GenBank/DDBJ databases">
        <authorList>
            <person name="Varghese N."/>
            <person name="Submissions S."/>
        </authorList>
    </citation>
    <scope>NUCLEOTIDE SEQUENCE [LARGE SCALE GENOMIC DNA]</scope>
    <source>
        <strain evidence="2">ATCC 25662</strain>
    </source>
</reference>
<name>A0A1T4M164_9FIRM</name>
<sequence length="101" mass="11498">MQKDEIVKKVKIALRSSSKNTDILEEIKDVVDECLEELKRKGVVVSLDDPLILKACKAYAKANYGFEEDSDKYQISYESIIKDLLLSTSYDPIEQVEETHG</sequence>
<gene>
    <name evidence="1" type="ORF">SAMN02745191_1138</name>
</gene>
<protein>
    <recommendedName>
        <fullName evidence="3">Phage gp6-like head-tail connector protein</fullName>
    </recommendedName>
</protein>
<dbReference type="RefSeq" id="WP_078711547.1">
    <property type="nucleotide sequence ID" value="NZ_FUWY01000002.1"/>
</dbReference>
<dbReference type="EMBL" id="FUWY01000002">
    <property type="protein sequence ID" value="SJZ60661.1"/>
    <property type="molecule type" value="Genomic_DNA"/>
</dbReference>
<evidence type="ECO:0000313" key="2">
    <source>
        <dbReference type="Proteomes" id="UP000243297"/>
    </source>
</evidence>
<accession>A0A1T4M164</accession>
<organism evidence="1 2">
    <name type="scientific">Anaerorhabdus furcosa</name>
    <dbReference type="NCBI Taxonomy" id="118967"/>
    <lineage>
        <taxon>Bacteria</taxon>
        <taxon>Bacillati</taxon>
        <taxon>Bacillota</taxon>
        <taxon>Erysipelotrichia</taxon>
        <taxon>Erysipelotrichales</taxon>
        <taxon>Erysipelotrichaceae</taxon>
        <taxon>Anaerorhabdus</taxon>
    </lineage>
</organism>
<evidence type="ECO:0008006" key="3">
    <source>
        <dbReference type="Google" id="ProtNLM"/>
    </source>
</evidence>
<dbReference type="STRING" id="118967.SAMN02745191_1138"/>
<proteinExistence type="predicted"/>
<keyword evidence="2" id="KW-1185">Reference proteome</keyword>
<dbReference type="Proteomes" id="UP000243297">
    <property type="component" value="Unassembled WGS sequence"/>
</dbReference>
<dbReference type="AlphaFoldDB" id="A0A1T4M164"/>
<evidence type="ECO:0000313" key="1">
    <source>
        <dbReference type="EMBL" id="SJZ60661.1"/>
    </source>
</evidence>